<dbReference type="NCBIfam" id="NF033542">
    <property type="entry name" value="transpos_IS110"/>
    <property type="match status" value="1"/>
</dbReference>
<dbReference type="OrthoDB" id="9815354at2"/>
<organism evidence="4 5">
    <name type="scientific">Pseudofrankia asymbiotica</name>
    <dbReference type="NCBI Taxonomy" id="1834516"/>
    <lineage>
        <taxon>Bacteria</taxon>
        <taxon>Bacillati</taxon>
        <taxon>Actinomycetota</taxon>
        <taxon>Actinomycetes</taxon>
        <taxon>Frankiales</taxon>
        <taxon>Frankiaceae</taxon>
        <taxon>Pseudofrankia</taxon>
    </lineage>
</organism>
<dbReference type="PANTHER" id="PTHR33055">
    <property type="entry name" value="TRANSPOSASE FOR INSERTION SEQUENCE ELEMENT IS1111A"/>
    <property type="match status" value="1"/>
</dbReference>
<feature type="domain" description="Transposase IS116/IS110/IS902 C-terminal" evidence="3">
    <location>
        <begin position="299"/>
        <end position="376"/>
    </location>
</feature>
<comment type="caution">
    <text evidence="4">The sequence shown here is derived from an EMBL/GenBank/DDBJ whole genome shotgun (WGS) entry which is preliminary data.</text>
</comment>
<feature type="domain" description="Transposase IS110-like N-terminal" evidence="2">
    <location>
        <begin position="22"/>
        <end position="170"/>
    </location>
</feature>
<evidence type="ECO:0000259" key="3">
    <source>
        <dbReference type="Pfam" id="PF02371"/>
    </source>
</evidence>
<reference evidence="5" key="1">
    <citation type="submission" date="2016-10" db="EMBL/GenBank/DDBJ databases">
        <title>Frankia sp. NRRL B-16386 Genome sequencing.</title>
        <authorList>
            <person name="Ghodhbane-Gtari F."/>
            <person name="Swanson E."/>
            <person name="Gueddou A."/>
            <person name="Hezbri K."/>
            <person name="Ktari K."/>
            <person name="Nouioui I."/>
            <person name="Morris K."/>
            <person name="Simpson S."/>
            <person name="Abebe-Akele F."/>
            <person name="Thomas K."/>
            <person name="Gtari M."/>
            <person name="Tisa L.S."/>
        </authorList>
    </citation>
    <scope>NUCLEOTIDE SEQUENCE [LARGE SCALE GENOMIC DNA]</scope>
    <source>
        <strain evidence="5">NRRL B-16386</strain>
    </source>
</reference>
<evidence type="ECO:0000256" key="1">
    <source>
        <dbReference type="SAM" id="MobiDB-lite"/>
    </source>
</evidence>
<dbReference type="RefSeq" id="WP_076822384.1">
    <property type="nucleotide sequence ID" value="NZ_MOMC01000107.1"/>
</dbReference>
<dbReference type="InterPro" id="IPR047650">
    <property type="entry name" value="Transpos_IS110"/>
</dbReference>
<dbReference type="Pfam" id="PF02371">
    <property type="entry name" value="Transposase_20"/>
    <property type="match status" value="1"/>
</dbReference>
<evidence type="ECO:0000259" key="2">
    <source>
        <dbReference type="Pfam" id="PF01548"/>
    </source>
</evidence>
<dbReference type="GO" id="GO:0003677">
    <property type="term" value="F:DNA binding"/>
    <property type="evidence" value="ECO:0007669"/>
    <property type="project" value="InterPro"/>
</dbReference>
<evidence type="ECO:0000313" key="5">
    <source>
        <dbReference type="Proteomes" id="UP000188929"/>
    </source>
</evidence>
<dbReference type="AlphaFoldDB" id="A0A1V2I009"/>
<dbReference type="InterPro" id="IPR002525">
    <property type="entry name" value="Transp_IS110-like_N"/>
</dbReference>
<evidence type="ECO:0000313" key="4">
    <source>
        <dbReference type="EMBL" id="ONH22456.1"/>
    </source>
</evidence>
<dbReference type="GO" id="GO:0004803">
    <property type="term" value="F:transposase activity"/>
    <property type="evidence" value="ECO:0007669"/>
    <property type="project" value="InterPro"/>
</dbReference>
<gene>
    <name evidence="4" type="ORF">BL253_35535</name>
</gene>
<accession>A0A1V2I009</accession>
<feature type="region of interest" description="Disordered" evidence="1">
    <location>
        <begin position="262"/>
        <end position="296"/>
    </location>
</feature>
<dbReference type="Proteomes" id="UP000188929">
    <property type="component" value="Unassembled WGS sequence"/>
</dbReference>
<dbReference type="STRING" id="1834516.BL253_35535"/>
<dbReference type="InterPro" id="IPR003346">
    <property type="entry name" value="Transposase_20"/>
</dbReference>
<protein>
    <submittedName>
        <fullName evidence="4">IS110 family transposase</fullName>
    </submittedName>
</protein>
<keyword evidence="5" id="KW-1185">Reference proteome</keyword>
<proteinExistence type="predicted"/>
<name>A0A1V2I009_9ACTN</name>
<dbReference type="EMBL" id="MOMC01000107">
    <property type="protein sequence ID" value="ONH22456.1"/>
    <property type="molecule type" value="Genomic_DNA"/>
</dbReference>
<dbReference type="GO" id="GO:0006313">
    <property type="term" value="P:DNA transposition"/>
    <property type="evidence" value="ECO:0007669"/>
    <property type="project" value="InterPro"/>
</dbReference>
<dbReference type="Pfam" id="PF01548">
    <property type="entry name" value="DEDD_Tnp_IS110"/>
    <property type="match status" value="1"/>
</dbReference>
<dbReference type="PANTHER" id="PTHR33055:SF15">
    <property type="entry name" value="TRANSPOSASE-RELATED"/>
    <property type="match status" value="1"/>
</dbReference>
<sequence length="461" mass="50836">MNGPEDVADGEHEQIVARVAAVDIGKRIGKVCTRLPHETKEGRRHTRVWDVPSITGSIIELADHLACQGVERVVLESTSDYWRPFYYLLEARGLSVWLVNARDVKNVPGRPKTDKLDAVWLAKLAERGMLRPSFVPPPEIRRLRDLTRLRHDLTTERTRHKQRVEKILEDALIKLSTVLTDIFGVSGRAMLDALVAGERDPKRLAGLARGRVRATRAELAAALTGQFSDHHAYLVRTLLAQIDTLDHQIAEITTRIDEQVAALPTPDSDDPTPPPEDTATGGHQAPDTEPVPFGTDLLDRLDEIPGISRHTAQVVLAEIGTRMDQFPTPGHLASWAKLSPRTIQSGATTRSGKTGKGNSYLRGALGEAATAAAKTKTFLGARYRRLVRHRGKLKALVAVARSILIIIWQLVNDPTARFHDLGADYHTNRLNKNHRKRALLRELADLGATPTEITTALAASA</sequence>